<organism evidence="1 2">
    <name type="scientific">Acer negundo</name>
    <name type="common">Box elder</name>
    <dbReference type="NCBI Taxonomy" id="4023"/>
    <lineage>
        <taxon>Eukaryota</taxon>
        <taxon>Viridiplantae</taxon>
        <taxon>Streptophyta</taxon>
        <taxon>Embryophyta</taxon>
        <taxon>Tracheophyta</taxon>
        <taxon>Spermatophyta</taxon>
        <taxon>Magnoliopsida</taxon>
        <taxon>eudicotyledons</taxon>
        <taxon>Gunneridae</taxon>
        <taxon>Pentapetalae</taxon>
        <taxon>rosids</taxon>
        <taxon>malvids</taxon>
        <taxon>Sapindales</taxon>
        <taxon>Sapindaceae</taxon>
        <taxon>Hippocastanoideae</taxon>
        <taxon>Acereae</taxon>
        <taxon>Acer</taxon>
    </lineage>
</organism>
<gene>
    <name evidence="1" type="ORF">LWI28_019648</name>
</gene>
<proteinExistence type="predicted"/>
<name>A0AAD5NV33_ACENE</name>
<dbReference type="AlphaFoldDB" id="A0AAD5NV33"/>
<comment type="caution">
    <text evidence="1">The sequence shown here is derived from an EMBL/GenBank/DDBJ whole genome shotgun (WGS) entry which is preliminary data.</text>
</comment>
<evidence type="ECO:0000313" key="1">
    <source>
        <dbReference type="EMBL" id="KAI9181883.1"/>
    </source>
</evidence>
<dbReference type="Proteomes" id="UP001064489">
    <property type="component" value="Chromosome 4"/>
</dbReference>
<protein>
    <submittedName>
        <fullName evidence="1">Uncharacterized protein</fullName>
    </submittedName>
</protein>
<keyword evidence="2" id="KW-1185">Reference proteome</keyword>
<reference evidence="1" key="2">
    <citation type="submission" date="2023-02" db="EMBL/GenBank/DDBJ databases">
        <authorList>
            <person name="Swenson N.G."/>
            <person name="Wegrzyn J.L."/>
            <person name="Mcevoy S.L."/>
        </authorList>
    </citation>
    <scope>NUCLEOTIDE SEQUENCE</scope>
    <source>
        <strain evidence="1">91603</strain>
        <tissue evidence="1">Leaf</tissue>
    </source>
</reference>
<dbReference type="EMBL" id="JAJSOW010000101">
    <property type="protein sequence ID" value="KAI9181883.1"/>
    <property type="molecule type" value="Genomic_DNA"/>
</dbReference>
<evidence type="ECO:0000313" key="2">
    <source>
        <dbReference type="Proteomes" id="UP001064489"/>
    </source>
</evidence>
<accession>A0AAD5NV33</accession>
<sequence length="107" mass="11793">MRRPSDAFVRLWFVKVVGPGDVRCIRAAISNGSRFEHFPFLVPYTLQSPQPRHCRASIAVRLLSLAKSTPPQHCPCPALAAQVVRGATTTASRCRSSTPSDSFRVKD</sequence>
<reference evidence="1" key="1">
    <citation type="journal article" date="2022" name="Plant J.">
        <title>Strategies of tolerance reflected in two North American maple genomes.</title>
        <authorList>
            <person name="McEvoy S.L."/>
            <person name="Sezen U.U."/>
            <person name="Trouern-Trend A."/>
            <person name="McMahon S.M."/>
            <person name="Schaberg P.G."/>
            <person name="Yang J."/>
            <person name="Wegrzyn J.L."/>
            <person name="Swenson N.G."/>
        </authorList>
    </citation>
    <scope>NUCLEOTIDE SEQUENCE</scope>
    <source>
        <strain evidence="1">91603</strain>
    </source>
</reference>